<accession>A0AB74FDM8</accession>
<name>A0AB74FDM8_9MYCO</name>
<dbReference type="Proteomes" id="UP000184831">
    <property type="component" value="Unassembled WGS sequence"/>
</dbReference>
<protein>
    <recommendedName>
        <fullName evidence="3">Peptidase</fullName>
    </recommendedName>
</protein>
<evidence type="ECO:0000313" key="2">
    <source>
        <dbReference type="Proteomes" id="UP000184831"/>
    </source>
</evidence>
<sequence>MIWQALAVEKLHPCSSWSEPFLSVGDASFTTMSQRWHPWRYAADHYPHVVINCRRELPEQVWGLTSFTRQKIWLCKRLQQVHRRCTLTHELIHWERGPLPTDPRAAAREERIVDELAARRLITFGDLVDGLRWTQDCDELAEGLWVDGPTLRTRMSTLDPMETAELEHVLGDEWMWIP</sequence>
<organism evidence="1 2">
    <name type="scientific">Mycobacteroides abscessus subsp. abscessus</name>
    <dbReference type="NCBI Taxonomy" id="1185650"/>
    <lineage>
        <taxon>Bacteria</taxon>
        <taxon>Bacillati</taxon>
        <taxon>Actinomycetota</taxon>
        <taxon>Actinomycetes</taxon>
        <taxon>Mycobacteriales</taxon>
        <taxon>Mycobacteriaceae</taxon>
        <taxon>Mycobacteroides</taxon>
        <taxon>Mycobacteroides abscessus</taxon>
    </lineage>
</organism>
<reference evidence="1 2" key="1">
    <citation type="submission" date="2016-11" db="EMBL/GenBank/DDBJ databases">
        <authorList>
            <consortium name="Pathogen Informatics"/>
        </authorList>
    </citation>
    <scope>NUCLEOTIDE SEQUENCE [LARGE SCALE GENOMIC DNA]</scope>
    <source>
        <strain evidence="1 2">696</strain>
    </source>
</reference>
<proteinExistence type="predicted"/>
<evidence type="ECO:0008006" key="3">
    <source>
        <dbReference type="Google" id="ProtNLM"/>
    </source>
</evidence>
<dbReference type="AlphaFoldDB" id="A0AB74FDM8"/>
<gene>
    <name evidence="1" type="ORF">SAMEA2152244_02798</name>
</gene>
<dbReference type="EMBL" id="FSQE01000004">
    <property type="protein sequence ID" value="SIM96338.1"/>
    <property type="molecule type" value="Genomic_DNA"/>
</dbReference>
<comment type="caution">
    <text evidence="1">The sequence shown here is derived from an EMBL/GenBank/DDBJ whole genome shotgun (WGS) entry which is preliminary data.</text>
</comment>
<evidence type="ECO:0000313" key="1">
    <source>
        <dbReference type="EMBL" id="SIM96338.1"/>
    </source>
</evidence>